<keyword evidence="1" id="KW-0812">Transmembrane</keyword>
<proteinExistence type="predicted"/>
<gene>
    <name evidence="3" type="ORF">RJN63_10035</name>
</gene>
<sequence length="348" mass="39166">MFFLQAALLIVLGVFTLGLAVWGGFALWFQLPVGTWLRIVAIVLWSLPPAATLALVAGVPGLPGLPGLPHSWRWGPVALVLAGMAMAGWWSSIRPSHARDWADDVARMLVSQVQGDTVTLDNVRNFNWRTETDVDIRWESRQYDLAQLVSADLLLSYWMGPAIAHTLVSFGFADGRRLVFSLEIRRERDEAFSALGGFFRKFETVIIAADETDIIRTRTNARGEDVYLYRLQLRPDQLRRVFLGYLERAAQLRDSPRFYNTLTSNCTTIVFELARRLSPSLPLDYRLLLSGYFANYVFDQGVLTPGYSFAQLHAAGRITERALQDGPRQDYSKRIRQGVPGVSAAELR</sequence>
<keyword evidence="1" id="KW-1133">Transmembrane helix</keyword>
<evidence type="ECO:0000259" key="2">
    <source>
        <dbReference type="Pfam" id="PF13387"/>
    </source>
</evidence>
<feature type="transmembrane region" description="Helical" evidence="1">
    <location>
        <begin position="71"/>
        <end position="90"/>
    </location>
</feature>
<organism evidence="3">
    <name type="scientific">Herbaspirillum huttiense subsp. nephrolepidis</name>
    <dbReference type="NCBI Taxonomy" id="3075126"/>
    <lineage>
        <taxon>Bacteria</taxon>
        <taxon>Pseudomonadati</taxon>
        <taxon>Pseudomonadota</taxon>
        <taxon>Betaproteobacteria</taxon>
        <taxon>Burkholderiales</taxon>
        <taxon>Oxalobacteraceae</taxon>
        <taxon>Herbaspirillum</taxon>
    </lineage>
</organism>
<evidence type="ECO:0000313" key="3">
    <source>
        <dbReference type="EMBL" id="MDT0337166.1"/>
    </source>
</evidence>
<dbReference type="RefSeq" id="WP_310838305.1">
    <property type="nucleotide sequence ID" value="NZ_JAVLSM010000013.1"/>
</dbReference>
<dbReference type="Pfam" id="PF13387">
    <property type="entry name" value="Lnb_N"/>
    <property type="match status" value="1"/>
</dbReference>
<keyword evidence="1" id="KW-0472">Membrane</keyword>
<protein>
    <submittedName>
        <fullName evidence="3">DUF4105 domain-containing protein</fullName>
    </submittedName>
</protein>
<dbReference type="EMBL" id="JAVRAA010000004">
    <property type="protein sequence ID" value="MDT0337166.1"/>
    <property type="molecule type" value="Genomic_DNA"/>
</dbReference>
<feature type="domain" description="Lnb N-terminal periplasmic" evidence="2">
    <location>
        <begin position="137"/>
        <end position="291"/>
    </location>
</feature>
<reference evidence="3" key="1">
    <citation type="submission" date="2023-02" db="EMBL/GenBank/DDBJ databases">
        <title>Description of Herbaspirillum huttiense subsp. nephrolepsisexaltata and Herbaspirillum huttiense subsp. lycopersicon.</title>
        <authorList>
            <person name="Poudel M."/>
            <person name="Sharma A."/>
            <person name="Goss E."/>
            <person name="Tapia J.H."/>
            <person name="Harmon C.M."/>
            <person name="Jones J.B."/>
        </authorList>
    </citation>
    <scope>NUCLEOTIDE SEQUENCE</scope>
    <source>
        <strain evidence="3">NC40101</strain>
    </source>
</reference>
<feature type="transmembrane region" description="Helical" evidence="1">
    <location>
        <begin position="6"/>
        <end position="29"/>
    </location>
</feature>
<dbReference type="AlphaFoldDB" id="A0AAE4K5L0"/>
<comment type="caution">
    <text evidence="3">The sequence shown here is derived from an EMBL/GenBank/DDBJ whole genome shotgun (WGS) entry which is preliminary data.</text>
</comment>
<evidence type="ECO:0000256" key="1">
    <source>
        <dbReference type="SAM" id="Phobius"/>
    </source>
</evidence>
<accession>A0AAE4K5L0</accession>
<name>A0AAE4K5L0_9BURK</name>
<feature type="transmembrane region" description="Helical" evidence="1">
    <location>
        <begin position="36"/>
        <end position="59"/>
    </location>
</feature>
<dbReference type="InterPro" id="IPR025178">
    <property type="entry name" value="Lnb_N"/>
</dbReference>